<dbReference type="InterPro" id="IPR036388">
    <property type="entry name" value="WH-like_DNA-bd_sf"/>
</dbReference>
<name>A0A8H9MEA9_9PSEU</name>
<evidence type="ECO:0000313" key="3">
    <source>
        <dbReference type="Proteomes" id="UP000658656"/>
    </source>
</evidence>
<dbReference type="Gene3D" id="1.10.10.10">
    <property type="entry name" value="Winged helix-like DNA-binding domain superfamily/Winged helix DNA-binding domain"/>
    <property type="match status" value="1"/>
</dbReference>
<dbReference type="Pfam" id="PF12802">
    <property type="entry name" value="MarR_2"/>
    <property type="match status" value="1"/>
</dbReference>
<dbReference type="AlphaFoldDB" id="A0A8H9MEA9"/>
<evidence type="ECO:0000259" key="1">
    <source>
        <dbReference type="PROSITE" id="PS50995"/>
    </source>
</evidence>
<reference evidence="2" key="1">
    <citation type="journal article" date="2014" name="Int. J. Syst. Evol. Microbiol.">
        <title>Complete genome sequence of Corynebacterium casei LMG S-19264T (=DSM 44701T), isolated from a smear-ripened cheese.</title>
        <authorList>
            <consortium name="US DOE Joint Genome Institute (JGI-PGF)"/>
            <person name="Walter F."/>
            <person name="Albersmeier A."/>
            <person name="Kalinowski J."/>
            <person name="Ruckert C."/>
        </authorList>
    </citation>
    <scope>NUCLEOTIDE SEQUENCE</scope>
    <source>
        <strain evidence="2">CGMCC 4.7679</strain>
    </source>
</reference>
<organism evidence="2 3">
    <name type="scientific">Amycolatopsis bartoniae</name>
    <dbReference type="NCBI Taxonomy" id="941986"/>
    <lineage>
        <taxon>Bacteria</taxon>
        <taxon>Bacillati</taxon>
        <taxon>Actinomycetota</taxon>
        <taxon>Actinomycetes</taxon>
        <taxon>Pseudonocardiales</taxon>
        <taxon>Pseudonocardiaceae</taxon>
        <taxon>Amycolatopsis</taxon>
    </lineage>
</organism>
<dbReference type="CDD" id="cd00090">
    <property type="entry name" value="HTH_ARSR"/>
    <property type="match status" value="1"/>
</dbReference>
<dbReference type="GO" id="GO:0003700">
    <property type="term" value="F:DNA-binding transcription factor activity"/>
    <property type="evidence" value="ECO:0007669"/>
    <property type="project" value="InterPro"/>
</dbReference>
<gene>
    <name evidence="2" type="ORF">GCM10017566_50910</name>
</gene>
<keyword evidence="3" id="KW-1185">Reference proteome</keyword>
<feature type="domain" description="HTH marR-type" evidence="1">
    <location>
        <begin position="16"/>
        <end position="153"/>
    </location>
</feature>
<dbReference type="PRINTS" id="PR00598">
    <property type="entry name" value="HTHMARR"/>
</dbReference>
<proteinExistence type="predicted"/>
<dbReference type="PANTHER" id="PTHR33164:SF57">
    <property type="entry name" value="MARR-FAMILY TRANSCRIPTIONAL REGULATOR"/>
    <property type="match status" value="1"/>
</dbReference>
<dbReference type="SUPFAM" id="SSF46785">
    <property type="entry name" value="Winged helix' DNA-binding domain"/>
    <property type="match status" value="1"/>
</dbReference>
<comment type="caution">
    <text evidence="2">The sequence shown here is derived from an EMBL/GenBank/DDBJ whole genome shotgun (WGS) entry which is preliminary data.</text>
</comment>
<sequence>MGSVMADTEPGGTPDLRTVLPRLMQLGTLMNRSGLPQRAMKHAGADLERPGLSILLALYLGGKAMRVGEIAERMQVAGPHVTRHLHVLERRRLVRGLADPDDRRARLVELTPDGAAIAERYAATVLGWFGEALSGWSAQDRRTFYDLLLRFTDDVATFLSSLDEE</sequence>
<dbReference type="InterPro" id="IPR039422">
    <property type="entry name" value="MarR/SlyA-like"/>
</dbReference>
<dbReference type="InterPro" id="IPR036390">
    <property type="entry name" value="WH_DNA-bd_sf"/>
</dbReference>
<dbReference type="PROSITE" id="PS50995">
    <property type="entry name" value="HTH_MARR_2"/>
    <property type="match status" value="1"/>
</dbReference>
<dbReference type="InterPro" id="IPR000835">
    <property type="entry name" value="HTH_MarR-typ"/>
</dbReference>
<dbReference type="GO" id="GO:0006950">
    <property type="term" value="P:response to stress"/>
    <property type="evidence" value="ECO:0007669"/>
    <property type="project" value="TreeGrafter"/>
</dbReference>
<reference evidence="2" key="2">
    <citation type="submission" date="2020-09" db="EMBL/GenBank/DDBJ databases">
        <authorList>
            <person name="Sun Q."/>
            <person name="Zhou Y."/>
        </authorList>
    </citation>
    <scope>NUCLEOTIDE SEQUENCE</scope>
    <source>
        <strain evidence="2">CGMCC 4.7679</strain>
    </source>
</reference>
<protein>
    <submittedName>
        <fullName evidence="2">MarR family transcriptional regulator</fullName>
    </submittedName>
</protein>
<evidence type="ECO:0000313" key="2">
    <source>
        <dbReference type="EMBL" id="GHF70879.1"/>
    </source>
</evidence>
<dbReference type="InterPro" id="IPR011991">
    <property type="entry name" value="ArsR-like_HTH"/>
</dbReference>
<accession>A0A8H9MEA9</accession>
<dbReference type="PANTHER" id="PTHR33164">
    <property type="entry name" value="TRANSCRIPTIONAL REGULATOR, MARR FAMILY"/>
    <property type="match status" value="1"/>
</dbReference>
<dbReference type="Proteomes" id="UP000658656">
    <property type="component" value="Unassembled WGS sequence"/>
</dbReference>
<dbReference type="EMBL" id="BNAV01000008">
    <property type="protein sequence ID" value="GHF70879.1"/>
    <property type="molecule type" value="Genomic_DNA"/>
</dbReference>
<dbReference type="SMART" id="SM00347">
    <property type="entry name" value="HTH_MARR"/>
    <property type="match status" value="1"/>
</dbReference>